<dbReference type="EMBL" id="JBAHYK010001757">
    <property type="protein sequence ID" value="KAL0566837.1"/>
    <property type="molecule type" value="Genomic_DNA"/>
</dbReference>
<reference evidence="1 2" key="1">
    <citation type="submission" date="2024-02" db="EMBL/GenBank/DDBJ databases">
        <title>A draft genome for the cacao thread blight pathogen Marasmius crinis-equi.</title>
        <authorList>
            <person name="Cohen S.P."/>
            <person name="Baruah I.K."/>
            <person name="Amoako-Attah I."/>
            <person name="Bukari Y."/>
            <person name="Meinhardt L.W."/>
            <person name="Bailey B.A."/>
        </authorList>
    </citation>
    <scope>NUCLEOTIDE SEQUENCE [LARGE SCALE GENOMIC DNA]</scope>
    <source>
        <strain evidence="1 2">GH-76</strain>
    </source>
</reference>
<organism evidence="1 2">
    <name type="scientific">Marasmius crinis-equi</name>
    <dbReference type="NCBI Taxonomy" id="585013"/>
    <lineage>
        <taxon>Eukaryota</taxon>
        <taxon>Fungi</taxon>
        <taxon>Dikarya</taxon>
        <taxon>Basidiomycota</taxon>
        <taxon>Agaricomycotina</taxon>
        <taxon>Agaricomycetes</taxon>
        <taxon>Agaricomycetidae</taxon>
        <taxon>Agaricales</taxon>
        <taxon>Marasmiineae</taxon>
        <taxon>Marasmiaceae</taxon>
        <taxon>Marasmius</taxon>
    </lineage>
</organism>
<comment type="caution">
    <text evidence="1">The sequence shown here is derived from an EMBL/GenBank/DDBJ whole genome shotgun (WGS) entry which is preliminary data.</text>
</comment>
<keyword evidence="2" id="KW-1185">Reference proteome</keyword>
<accession>A0ABR3EV95</accession>
<evidence type="ECO:0000313" key="1">
    <source>
        <dbReference type="EMBL" id="KAL0566837.1"/>
    </source>
</evidence>
<protein>
    <recommendedName>
        <fullName evidence="3">F-box domain-containing protein</fullName>
    </recommendedName>
</protein>
<proteinExistence type="predicted"/>
<evidence type="ECO:0008006" key="3">
    <source>
        <dbReference type="Google" id="ProtNLM"/>
    </source>
</evidence>
<gene>
    <name evidence="1" type="ORF">V5O48_015160</name>
</gene>
<dbReference type="Proteomes" id="UP001465976">
    <property type="component" value="Unassembled WGS sequence"/>
</dbReference>
<sequence length="570" mass="63888">MDTSCIKIPEPLCLPGPDLQPDIETQLRSLQPIVVHEVPKISQFLREAKADLDIYDRIICDLEDKITKVRAKRDSLQTYVARYSSLLSPVRRLPSEIIQEIFAFASVGIGRAGNMLGVYSQWESRAMRISAICHRWRTIALDTPELWSCFAVQLQERARDPVELFLTRSKQVPLSLTIANSGANVPLDEGVASALVAHSARWRSVDYHNLWYCPSVLDIIDQAPTLPSLRDVVCLVPDDGAPIVHSGQLKDSTRLDTVAIRYDFYNSVPIDSLPLDTAKTVIFQWGKDGAFTHSLEVLRACADVVKSLTYESSPDTADWTAILHADHTPAPNEDDPIECKNVHSLTVYLFHDHGTYAHLSDIFQSLTLPSLTSVYLYGDSNTTEDNPDGAFDGEWPGSVVDLFFARSRCYLTKLTLEGLPLDGSQLLSFLQHTPLLESLVVIEFSAVDYWVQPQTSPNLLTKTVTKSLVQKLRIQIESAPTPFLPKLDIFRFRVQQHFDADVEFVDMLKSRWYSPIPASGTNPPFQHRSLRTASLHILDRDVDEYIYQPLKALDAEGMMVVVNAGGKIVI</sequence>
<dbReference type="Gene3D" id="1.20.1280.50">
    <property type="match status" value="1"/>
</dbReference>
<evidence type="ECO:0000313" key="2">
    <source>
        <dbReference type="Proteomes" id="UP001465976"/>
    </source>
</evidence>
<name>A0ABR3EV95_9AGAR</name>